<gene>
    <name evidence="2" type="ORF">CS022_22320</name>
</gene>
<sequence length="280" mass="31781">MKKLSLMSIAAVLLSLSGQTIADTPEEKIVFEKFVKGLLPDGKRSYLKTRMMDLAMTGYESSPAKANGIDRVSSQLVFNKFLDDYFFSSQYETELFNAYRKVFTLEEINLLAEEYLKDECQNALTEELLHLGKQDSIDPAPCVGLFLGDNQFKDKHPQLWAEIKHLPAKHLRKNALDLNKQFHHQSVIQRIADILSTDLPLEISAGWTLESVSVGYNLLETSVVYPQDRKPLKKSEMGGYAQFLCNSPSNFFENGGVLVYQIKDNKNKHLDSIKFTLDDC</sequence>
<feature type="signal peptide" evidence="1">
    <location>
        <begin position="1"/>
        <end position="22"/>
    </location>
</feature>
<reference evidence="2 3" key="1">
    <citation type="submission" date="2017-10" db="EMBL/GenBank/DDBJ databases">
        <title>Nyctiphanis sp. nov., isolated from the stomach of the euphausiid Nyctiphanes simplex (Hansen, 1911) in the Gulf of California.</title>
        <authorList>
            <person name="Gomez-Gil B."/>
            <person name="Aguilar-Mendez M."/>
            <person name="Lopez-Cortes A."/>
            <person name="Gomez-Gutierrez J."/>
            <person name="Roque A."/>
            <person name="Lang E."/>
            <person name="Gonzalez-Castillo A."/>
        </authorList>
    </citation>
    <scope>NUCLEOTIDE SEQUENCE [LARGE SCALE GENOMIC DNA]</scope>
    <source>
        <strain evidence="2 3">CAIM 600</strain>
    </source>
</reference>
<evidence type="ECO:0000313" key="2">
    <source>
        <dbReference type="EMBL" id="RXJ70767.1"/>
    </source>
</evidence>
<proteinExistence type="predicted"/>
<protein>
    <recommendedName>
        <fullName evidence="4">DUF2059 domain-containing protein</fullName>
    </recommendedName>
</protein>
<feature type="chain" id="PRO_5020928598" description="DUF2059 domain-containing protein" evidence="1">
    <location>
        <begin position="23"/>
        <end position="280"/>
    </location>
</feature>
<name>A0A4Q0YJ84_9GAMM</name>
<keyword evidence="1" id="KW-0732">Signal</keyword>
<evidence type="ECO:0000256" key="1">
    <source>
        <dbReference type="SAM" id="SignalP"/>
    </source>
</evidence>
<dbReference type="Proteomes" id="UP000290287">
    <property type="component" value="Unassembled WGS sequence"/>
</dbReference>
<evidence type="ECO:0008006" key="4">
    <source>
        <dbReference type="Google" id="ProtNLM"/>
    </source>
</evidence>
<accession>A0A4Q0YJ84</accession>
<comment type="caution">
    <text evidence="2">The sequence shown here is derived from an EMBL/GenBank/DDBJ whole genome shotgun (WGS) entry which is preliminary data.</text>
</comment>
<dbReference type="AlphaFoldDB" id="A0A4Q0YJ84"/>
<dbReference type="RefSeq" id="WP_129124090.1">
    <property type="nucleotide sequence ID" value="NZ_PEIB01000044.1"/>
</dbReference>
<organism evidence="2 3">
    <name type="scientific">Veronia nyctiphanis</name>
    <dbReference type="NCBI Taxonomy" id="1278244"/>
    <lineage>
        <taxon>Bacteria</taxon>
        <taxon>Pseudomonadati</taxon>
        <taxon>Pseudomonadota</taxon>
        <taxon>Gammaproteobacteria</taxon>
        <taxon>Vibrionales</taxon>
        <taxon>Vibrionaceae</taxon>
        <taxon>Veronia</taxon>
    </lineage>
</organism>
<keyword evidence="3" id="KW-1185">Reference proteome</keyword>
<evidence type="ECO:0000313" key="3">
    <source>
        <dbReference type="Proteomes" id="UP000290287"/>
    </source>
</evidence>
<dbReference type="EMBL" id="PEIB01000044">
    <property type="protein sequence ID" value="RXJ70767.1"/>
    <property type="molecule type" value="Genomic_DNA"/>
</dbReference>